<evidence type="ECO:0000259" key="2">
    <source>
        <dbReference type="Pfam" id="PF05225"/>
    </source>
</evidence>
<feature type="region of interest" description="Disordered" evidence="1">
    <location>
        <begin position="244"/>
        <end position="268"/>
    </location>
</feature>
<feature type="domain" description="HTH psq-type" evidence="2">
    <location>
        <begin position="62"/>
        <end position="98"/>
    </location>
</feature>
<proteinExistence type="predicted"/>
<evidence type="ECO:0000313" key="3">
    <source>
        <dbReference type="EMBL" id="CAD7428586.1"/>
    </source>
</evidence>
<organism evidence="3">
    <name type="scientific">Timema monikensis</name>
    <dbReference type="NCBI Taxonomy" id="170555"/>
    <lineage>
        <taxon>Eukaryota</taxon>
        <taxon>Metazoa</taxon>
        <taxon>Ecdysozoa</taxon>
        <taxon>Arthropoda</taxon>
        <taxon>Hexapoda</taxon>
        <taxon>Insecta</taxon>
        <taxon>Pterygota</taxon>
        <taxon>Neoptera</taxon>
        <taxon>Polyneoptera</taxon>
        <taxon>Phasmatodea</taxon>
        <taxon>Timematodea</taxon>
        <taxon>Timematoidea</taxon>
        <taxon>Timematidae</taxon>
        <taxon>Timema</taxon>
    </lineage>
</organism>
<dbReference type="Pfam" id="PF05225">
    <property type="entry name" value="HTH_psq"/>
    <property type="match status" value="1"/>
</dbReference>
<sequence length="644" mass="73717">MTKSGTKPLALAMLTLPASSHCEAEWYVCSAFGLKLFLCFQKTVAVMVRHRKRKTNMGLFSENDMRAAVDLVSKGMSLRQAAAAKNVNYGTLFRYVKKAKTNEGSEIRMCPKYNSRRIFTNEQEVALVSYLVQCAKMCYGLDTVETRRLAFEMAQHNSLEIPPSWLEKKMADVFNDDDYLSSAVTDRPEDQNEMLAIDNSLSCTSGEGNIIISETVVLNGETENKQISQIPTQVISPEMFRGYPKAESRKPCNKRRKGRSCIPTDTPVKESLVQRAQQRNAKKKTKVEKKASKKLYKEELDTTDDEDNSPVLTSSEDINCLEEDDEPIAETREPKVGDYVLVKFSGKKLVFYVGKIIKQKDEDGDFEISYLRKSVKDPRKFMFPVEPDIASVAETDITMVLPQPLIAVGYEVGVWAPQLRWERVKSKLQGLQREILMKLSGAYETVPTNALCVTLSVWPLDIEVRKRATVYWLGKGNLDKVIELTTNGVSTRADKRDNLLLEWQADWEDSTTSRRTFQLFTNVQERPRMKNLQPFQGLVHYITGHGPYRASLFRMNLSETSLFCCGGEATPEHVTLEYIFMEREILELLMLIQANAIYYILRDVDRWSYLDEIADRVSKAEWGRFMDDLKERRQSQNQVLRQNI</sequence>
<name>A0A7R9E770_9NEOP</name>
<dbReference type="AlphaFoldDB" id="A0A7R9E770"/>
<accession>A0A7R9E770</accession>
<reference evidence="3" key="1">
    <citation type="submission" date="2020-11" db="EMBL/GenBank/DDBJ databases">
        <authorList>
            <person name="Tran Van P."/>
        </authorList>
    </citation>
    <scope>NUCLEOTIDE SEQUENCE</scope>
</reference>
<dbReference type="InterPro" id="IPR007889">
    <property type="entry name" value="HTH_Psq"/>
</dbReference>
<dbReference type="EMBL" id="OB793788">
    <property type="protein sequence ID" value="CAD7428586.1"/>
    <property type="molecule type" value="Genomic_DNA"/>
</dbReference>
<evidence type="ECO:0000256" key="1">
    <source>
        <dbReference type="SAM" id="MobiDB-lite"/>
    </source>
</evidence>
<gene>
    <name evidence="3" type="ORF">TMSB3V08_LOCUS5385</name>
</gene>
<dbReference type="GO" id="GO:0003677">
    <property type="term" value="F:DNA binding"/>
    <property type="evidence" value="ECO:0007669"/>
    <property type="project" value="InterPro"/>
</dbReference>
<protein>
    <recommendedName>
        <fullName evidence="2">HTH psq-type domain-containing protein</fullName>
    </recommendedName>
</protein>